<comment type="catalytic activity">
    <reaction evidence="6">
        <text>L-methionyl-[protein] + [thioredoxin]-disulfide + H2O = L-methionyl-(S)-S-oxide-[protein] + [thioredoxin]-dithiol</text>
        <dbReference type="Rhea" id="RHEA:14217"/>
        <dbReference type="Rhea" id="RHEA-COMP:10698"/>
        <dbReference type="Rhea" id="RHEA-COMP:10700"/>
        <dbReference type="Rhea" id="RHEA-COMP:12313"/>
        <dbReference type="Rhea" id="RHEA-COMP:12315"/>
        <dbReference type="ChEBI" id="CHEBI:15377"/>
        <dbReference type="ChEBI" id="CHEBI:16044"/>
        <dbReference type="ChEBI" id="CHEBI:29950"/>
        <dbReference type="ChEBI" id="CHEBI:44120"/>
        <dbReference type="ChEBI" id="CHEBI:50058"/>
        <dbReference type="EC" id="1.8.4.11"/>
    </reaction>
</comment>
<evidence type="ECO:0000256" key="1">
    <source>
        <dbReference type="ARBA" id="ARBA00005591"/>
    </source>
</evidence>
<evidence type="ECO:0000313" key="10">
    <source>
        <dbReference type="EMBL" id="CAE4627355.1"/>
    </source>
</evidence>
<proteinExistence type="inferred from homology"/>
<organism evidence="10">
    <name type="scientific">Ditylum brightwellii</name>
    <dbReference type="NCBI Taxonomy" id="49249"/>
    <lineage>
        <taxon>Eukaryota</taxon>
        <taxon>Sar</taxon>
        <taxon>Stramenopiles</taxon>
        <taxon>Ochrophyta</taxon>
        <taxon>Bacillariophyta</taxon>
        <taxon>Mediophyceae</taxon>
        <taxon>Lithodesmiophycidae</taxon>
        <taxon>Lithodesmiales</taxon>
        <taxon>Lithodesmiaceae</taxon>
        <taxon>Ditylum</taxon>
    </lineage>
</organism>
<evidence type="ECO:0000256" key="6">
    <source>
        <dbReference type="ARBA" id="ARBA00047806"/>
    </source>
</evidence>
<dbReference type="InterPro" id="IPR036509">
    <property type="entry name" value="Met_Sox_Rdtase_MsrA_sf"/>
</dbReference>
<accession>A0A7S4VG37</accession>
<dbReference type="SUPFAM" id="SSF54534">
    <property type="entry name" value="FKBP-like"/>
    <property type="match status" value="1"/>
</dbReference>
<dbReference type="SUPFAM" id="SSF55068">
    <property type="entry name" value="Peptide methionine sulfoxide reductase"/>
    <property type="match status" value="1"/>
</dbReference>
<comment type="similarity">
    <text evidence="1">Belongs to the MsrA Met sulfoxide reductase family.</text>
</comment>
<feature type="compositionally biased region" description="Basic and acidic residues" evidence="8">
    <location>
        <begin position="218"/>
        <end position="239"/>
    </location>
</feature>
<dbReference type="InterPro" id="IPR046357">
    <property type="entry name" value="PPIase_dom_sf"/>
</dbReference>
<evidence type="ECO:0000256" key="3">
    <source>
        <dbReference type="ARBA" id="ARBA00023002"/>
    </source>
</evidence>
<dbReference type="EMBL" id="HBNS01032529">
    <property type="protein sequence ID" value="CAE4627355.1"/>
    <property type="molecule type" value="Transcribed_RNA"/>
</dbReference>
<evidence type="ECO:0000256" key="4">
    <source>
        <dbReference type="ARBA" id="ARBA00030273"/>
    </source>
</evidence>
<evidence type="ECO:0000256" key="8">
    <source>
        <dbReference type="SAM" id="MobiDB-lite"/>
    </source>
</evidence>
<dbReference type="GO" id="GO:0008113">
    <property type="term" value="F:peptide-methionine (S)-S-oxide reductase activity"/>
    <property type="evidence" value="ECO:0007669"/>
    <property type="project" value="UniProtKB-EC"/>
</dbReference>
<evidence type="ECO:0000259" key="9">
    <source>
        <dbReference type="Pfam" id="PF01625"/>
    </source>
</evidence>
<dbReference type="InterPro" id="IPR002569">
    <property type="entry name" value="Met_Sox_Rdtase_MsrA_dom"/>
</dbReference>
<dbReference type="AlphaFoldDB" id="A0A7S4VG37"/>
<dbReference type="EC" id="1.8.4.11" evidence="2"/>
<dbReference type="Gene3D" id="3.10.50.40">
    <property type="match status" value="1"/>
</dbReference>
<name>A0A7S4VG37_9STRA</name>
<dbReference type="PANTHER" id="PTHR42799">
    <property type="entry name" value="MITOCHONDRIAL PEPTIDE METHIONINE SULFOXIDE REDUCTASE"/>
    <property type="match status" value="1"/>
</dbReference>
<protein>
    <recommendedName>
        <fullName evidence="2">peptide-methionine (S)-S-oxide reductase</fullName>
        <ecNumber evidence="2">1.8.4.11</ecNumber>
    </recommendedName>
    <alternativeName>
        <fullName evidence="5">Peptide-methionine (S)-S-oxide reductase</fullName>
    </alternativeName>
    <alternativeName>
        <fullName evidence="4">Protein-methionine-S-oxide reductase</fullName>
    </alternativeName>
</protein>
<evidence type="ECO:0000256" key="7">
    <source>
        <dbReference type="ARBA" id="ARBA00048782"/>
    </source>
</evidence>
<evidence type="ECO:0000256" key="2">
    <source>
        <dbReference type="ARBA" id="ARBA00012502"/>
    </source>
</evidence>
<dbReference type="GO" id="GO:0005737">
    <property type="term" value="C:cytoplasm"/>
    <property type="evidence" value="ECO:0007669"/>
    <property type="project" value="TreeGrafter"/>
</dbReference>
<feature type="region of interest" description="Disordered" evidence="8">
    <location>
        <begin position="218"/>
        <end position="242"/>
    </location>
</feature>
<sequence>MAKSTEIQWCFIIIYYTFGKILRTVIRTLPSFFYNPKMCKEAVQQRSPKRGDIVTINYSLTPENDYVPLPLFDTHGTKTRLVLGWGNYLPGLHDLISTMEVGQTISDVSIDAGWGEKDMALVARVSKRVRPGREEEDEKRMIGDMKYGDIRVGMKFVLRGNNGGNGDVKVMVTEVTDDDFVLDANPPLAGSSYNCEITLLAVEEAPRMDLVERREDKATKMAKREQQIENESAARNKIEDESESCVGDTSSDIVCECPLCKNSHYEVATFALGCFWGAELAFMRTPGVAGTRVGYTRGGETTTQENPHHHDSPSYDEVCAGKTGLAEAILVLYDPDLVSYRELADVALERLKVESRAQPVGLAALFDDEDEEDWGKSQYRHGFYFHTEEQRGMAKQILFNDEEDDDDDEENEEIEDERRIFTPPSYKIKEKVEVKPASTFYEAEEYHQQYLLKGGQSARKGCKETIRCFG</sequence>
<dbReference type="InterPro" id="IPR050162">
    <property type="entry name" value="MsrA_MetSO_reductase"/>
</dbReference>
<dbReference type="GO" id="GO:0034599">
    <property type="term" value="P:cellular response to oxidative stress"/>
    <property type="evidence" value="ECO:0007669"/>
    <property type="project" value="TreeGrafter"/>
</dbReference>
<reference evidence="10" key="1">
    <citation type="submission" date="2021-01" db="EMBL/GenBank/DDBJ databases">
        <authorList>
            <person name="Corre E."/>
            <person name="Pelletier E."/>
            <person name="Niang G."/>
            <person name="Scheremetjew M."/>
            <person name="Finn R."/>
            <person name="Kale V."/>
            <person name="Holt S."/>
            <person name="Cochrane G."/>
            <person name="Meng A."/>
            <person name="Brown T."/>
            <person name="Cohen L."/>
        </authorList>
    </citation>
    <scope>NUCLEOTIDE SEQUENCE</scope>
    <source>
        <strain evidence="10">GSO104</strain>
    </source>
</reference>
<dbReference type="Pfam" id="PF01625">
    <property type="entry name" value="PMSR"/>
    <property type="match status" value="1"/>
</dbReference>
<feature type="region of interest" description="Disordered" evidence="8">
    <location>
        <begin position="296"/>
        <end position="315"/>
    </location>
</feature>
<gene>
    <name evidence="10" type="ORF">DBRI00130_LOCUS25484</name>
</gene>
<comment type="catalytic activity">
    <reaction evidence="7">
        <text>[thioredoxin]-disulfide + L-methionine + H2O = L-methionine (S)-S-oxide + [thioredoxin]-dithiol</text>
        <dbReference type="Rhea" id="RHEA:19993"/>
        <dbReference type="Rhea" id="RHEA-COMP:10698"/>
        <dbReference type="Rhea" id="RHEA-COMP:10700"/>
        <dbReference type="ChEBI" id="CHEBI:15377"/>
        <dbReference type="ChEBI" id="CHEBI:29950"/>
        <dbReference type="ChEBI" id="CHEBI:50058"/>
        <dbReference type="ChEBI" id="CHEBI:57844"/>
        <dbReference type="ChEBI" id="CHEBI:58772"/>
        <dbReference type="EC" id="1.8.4.11"/>
    </reaction>
</comment>
<evidence type="ECO:0000256" key="5">
    <source>
        <dbReference type="ARBA" id="ARBA00030643"/>
    </source>
</evidence>
<dbReference type="GO" id="GO:0003755">
    <property type="term" value="F:peptidyl-prolyl cis-trans isomerase activity"/>
    <property type="evidence" value="ECO:0007669"/>
    <property type="project" value="InterPro"/>
</dbReference>
<keyword evidence="3" id="KW-0560">Oxidoreductase</keyword>
<dbReference type="Gene3D" id="3.30.1060.10">
    <property type="entry name" value="Peptide methionine sulphoxide reductase MsrA"/>
    <property type="match status" value="1"/>
</dbReference>
<dbReference type="PANTHER" id="PTHR42799:SF2">
    <property type="entry name" value="MITOCHONDRIAL PEPTIDE METHIONINE SULFOXIDE REDUCTASE"/>
    <property type="match status" value="1"/>
</dbReference>
<feature type="domain" description="Peptide methionine sulphoxide reductase MsrA" evidence="9">
    <location>
        <begin position="268"/>
        <end position="454"/>
    </location>
</feature>